<accession>A0A538SQF2</accession>
<reference evidence="5 6" key="1">
    <citation type="journal article" date="2019" name="Nat. Microbiol.">
        <title>Mediterranean grassland soil C-N compound turnover is dependent on rainfall and depth, and is mediated by genomically divergent microorganisms.</title>
        <authorList>
            <person name="Diamond S."/>
            <person name="Andeer P.F."/>
            <person name="Li Z."/>
            <person name="Crits-Christoph A."/>
            <person name="Burstein D."/>
            <person name="Anantharaman K."/>
            <person name="Lane K.R."/>
            <person name="Thomas B.C."/>
            <person name="Pan C."/>
            <person name="Northen T.R."/>
            <person name="Banfield J.F."/>
        </authorList>
    </citation>
    <scope>NUCLEOTIDE SEQUENCE [LARGE SCALE GENOMIC DNA]</scope>
    <source>
        <strain evidence="3">WS_4</strain>
        <strain evidence="4">WS_7</strain>
    </source>
</reference>
<dbReference type="Gene3D" id="1.10.150.320">
    <property type="entry name" value="Photosystem II 12 kDa extrinsic protein"/>
    <property type="match status" value="1"/>
</dbReference>
<dbReference type="InterPro" id="IPR010994">
    <property type="entry name" value="RuvA_2-like"/>
</dbReference>
<feature type="domain" description="Helix-hairpin-helix DNA-binding motif class 1" evidence="2">
    <location>
        <begin position="123"/>
        <end position="142"/>
    </location>
</feature>
<evidence type="ECO:0000313" key="5">
    <source>
        <dbReference type="Proteomes" id="UP000317366"/>
    </source>
</evidence>
<dbReference type="PANTHER" id="PTHR21180:SF32">
    <property type="entry name" value="ENDONUCLEASE_EXONUCLEASE_PHOSPHATASE FAMILY DOMAIN-CONTAINING PROTEIN 1"/>
    <property type="match status" value="1"/>
</dbReference>
<dbReference type="SUPFAM" id="SSF47781">
    <property type="entry name" value="RuvA domain 2-like"/>
    <property type="match status" value="1"/>
</dbReference>
<evidence type="ECO:0000259" key="2">
    <source>
        <dbReference type="SMART" id="SM00278"/>
    </source>
</evidence>
<dbReference type="InterPro" id="IPR003583">
    <property type="entry name" value="Hlx-hairpin-Hlx_DNA-bd_motif"/>
</dbReference>
<dbReference type="AlphaFoldDB" id="A0A538SQF2"/>
<dbReference type="Proteomes" id="UP000317366">
    <property type="component" value="Unassembled WGS sequence"/>
</dbReference>
<dbReference type="GO" id="GO:0015627">
    <property type="term" value="C:type II protein secretion system complex"/>
    <property type="evidence" value="ECO:0007669"/>
    <property type="project" value="TreeGrafter"/>
</dbReference>
<dbReference type="PANTHER" id="PTHR21180">
    <property type="entry name" value="ENDONUCLEASE/EXONUCLEASE/PHOSPHATASE FAMILY DOMAIN-CONTAINING PROTEIN 1"/>
    <property type="match status" value="1"/>
</dbReference>
<gene>
    <name evidence="3" type="ORF">E6K74_08810</name>
    <name evidence="4" type="ORF">E6K77_05800</name>
</gene>
<dbReference type="EMBL" id="VBOX01000063">
    <property type="protein sequence ID" value="TMQ63193.1"/>
    <property type="molecule type" value="Genomic_DNA"/>
</dbReference>
<name>A0A538SQF2_UNCEI</name>
<dbReference type="InterPro" id="IPR051675">
    <property type="entry name" value="Endo/Exo/Phosphatase_dom_1"/>
</dbReference>
<evidence type="ECO:0000313" key="4">
    <source>
        <dbReference type="EMBL" id="TMQ63193.1"/>
    </source>
</evidence>
<evidence type="ECO:0000313" key="6">
    <source>
        <dbReference type="Proteomes" id="UP000319829"/>
    </source>
</evidence>
<protein>
    <submittedName>
        <fullName evidence="3">Helix-hairpin-helix domain-containing protein</fullName>
    </submittedName>
</protein>
<organism evidence="3 6">
    <name type="scientific">Eiseniibacteriota bacterium</name>
    <dbReference type="NCBI Taxonomy" id="2212470"/>
    <lineage>
        <taxon>Bacteria</taxon>
        <taxon>Candidatus Eiseniibacteriota</taxon>
    </lineage>
</organism>
<dbReference type="GO" id="GO:0015628">
    <property type="term" value="P:protein secretion by the type II secretion system"/>
    <property type="evidence" value="ECO:0007669"/>
    <property type="project" value="TreeGrafter"/>
</dbReference>
<proteinExistence type="predicted"/>
<feature type="domain" description="Helix-hairpin-helix DNA-binding motif class 1" evidence="2">
    <location>
        <begin position="93"/>
        <end position="112"/>
    </location>
</feature>
<evidence type="ECO:0000313" key="3">
    <source>
        <dbReference type="EMBL" id="TMQ53604.1"/>
    </source>
</evidence>
<dbReference type="SMART" id="SM00278">
    <property type="entry name" value="HhH1"/>
    <property type="match status" value="2"/>
</dbReference>
<dbReference type="Proteomes" id="UP000319829">
    <property type="component" value="Unassembled WGS sequence"/>
</dbReference>
<evidence type="ECO:0000256" key="1">
    <source>
        <dbReference type="SAM" id="MobiDB-lite"/>
    </source>
</evidence>
<comment type="caution">
    <text evidence="3">The sequence shown here is derived from an EMBL/GenBank/DDBJ whole genome shotgun (WGS) entry which is preliminary data.</text>
</comment>
<dbReference type="GO" id="GO:0006281">
    <property type="term" value="P:DNA repair"/>
    <property type="evidence" value="ECO:0007669"/>
    <property type="project" value="InterPro"/>
</dbReference>
<dbReference type="EMBL" id="VBOU01000083">
    <property type="protein sequence ID" value="TMQ53604.1"/>
    <property type="molecule type" value="Genomic_DNA"/>
</dbReference>
<feature type="region of interest" description="Disordered" evidence="1">
    <location>
        <begin position="48"/>
        <end position="98"/>
    </location>
</feature>
<sequence length="157" mass="16728">MWGREMRAGLAFVVVALLIGGAFREWRRTHEERFADLVRGLGSREASLSKGAVAPSESPRPDSASGSRPSVPKRLPSTEAPVGRIDPNRATAGELERLPGIGPSLAGRIVADRTSHGAFAAPEALLRVPGIGPKILDRIRAYLAFPAPAKGDSLNRF</sequence>
<dbReference type="Pfam" id="PF12836">
    <property type="entry name" value="HHH_3"/>
    <property type="match status" value="1"/>
</dbReference>
<dbReference type="GO" id="GO:0003677">
    <property type="term" value="F:DNA binding"/>
    <property type="evidence" value="ECO:0007669"/>
    <property type="project" value="InterPro"/>
</dbReference>